<dbReference type="PANTHER" id="PTHR24222">
    <property type="entry name" value="ABC TRANSPORTER B FAMILY"/>
    <property type="match status" value="1"/>
</dbReference>
<dbReference type="AlphaFoldDB" id="A0A2Z6NA05"/>
<reference evidence="8" key="1">
    <citation type="journal article" date="2017" name="Front. Plant Sci.">
        <title>Climate Clever Clovers: New Paradigm to Reduce the Environmental Footprint of Ruminants by Breeding Low Methanogenic Forages Utilizing Haplotype Variation.</title>
        <authorList>
            <person name="Kaur P."/>
            <person name="Appels R."/>
            <person name="Bayer P.E."/>
            <person name="Keeble-Gagnere G."/>
            <person name="Wang J."/>
            <person name="Hirakawa H."/>
            <person name="Shirasawa K."/>
            <person name="Vercoe P."/>
            <person name="Stefanova K."/>
            <person name="Durmic Z."/>
            <person name="Nichols P."/>
            <person name="Revell C."/>
            <person name="Isobe S.N."/>
            <person name="Edwards D."/>
            <person name="Erskine W."/>
        </authorList>
    </citation>
    <scope>NUCLEOTIDE SEQUENCE [LARGE SCALE GENOMIC DNA]</scope>
    <source>
        <strain evidence="8">cv. Daliak</strain>
    </source>
</reference>
<keyword evidence="4 6" id="KW-0472">Membrane</keyword>
<feature type="transmembrane region" description="Helical" evidence="6">
    <location>
        <begin position="63"/>
        <end position="87"/>
    </location>
</feature>
<comment type="subcellular location">
    <subcellularLocation>
        <location evidence="1">Membrane</location>
        <topology evidence="1">Multi-pass membrane protein</topology>
    </subcellularLocation>
</comment>
<dbReference type="Gene3D" id="1.20.1560.10">
    <property type="entry name" value="ABC transporter type 1, transmembrane domain"/>
    <property type="match status" value="1"/>
</dbReference>
<dbReference type="GO" id="GO:0005524">
    <property type="term" value="F:ATP binding"/>
    <property type="evidence" value="ECO:0007669"/>
    <property type="project" value="InterPro"/>
</dbReference>
<protein>
    <recommendedName>
        <fullName evidence="9">ABC transmembrane type-1 domain-containing protein</fullName>
    </recommendedName>
</protein>
<sequence>METEKDVGGVGVDEKRNNHDNEATTSEKNGTETSTNGEKDKTKEKQETVPFHKLFTFADSTDILLMVVGTIGAIGNGLGLPLMTLLFGQMIDSFGSNQSAAMAVIIGRMASKGQTAYAKAAHMLTKQEFLKVL</sequence>
<keyword evidence="2 6" id="KW-0812">Transmembrane</keyword>
<name>A0A2Z6NA05_TRISU</name>
<feature type="region of interest" description="Disordered" evidence="5">
    <location>
        <begin position="1"/>
        <end position="45"/>
    </location>
</feature>
<dbReference type="InterPro" id="IPR036640">
    <property type="entry name" value="ABC1_TM_sf"/>
</dbReference>
<feature type="compositionally biased region" description="Basic and acidic residues" evidence="5">
    <location>
        <begin position="1"/>
        <end position="22"/>
    </location>
</feature>
<dbReference type="OrthoDB" id="1742190at2759"/>
<evidence type="ECO:0000256" key="5">
    <source>
        <dbReference type="SAM" id="MobiDB-lite"/>
    </source>
</evidence>
<keyword evidence="3 6" id="KW-1133">Transmembrane helix</keyword>
<evidence type="ECO:0000256" key="4">
    <source>
        <dbReference type="ARBA" id="ARBA00023136"/>
    </source>
</evidence>
<dbReference type="PANTHER" id="PTHR24222:SF63">
    <property type="entry name" value="ATP BINDING CASSETTE SUBFAMILY B"/>
    <property type="match status" value="1"/>
</dbReference>
<evidence type="ECO:0008006" key="9">
    <source>
        <dbReference type="Google" id="ProtNLM"/>
    </source>
</evidence>
<dbReference type="SUPFAM" id="SSF90123">
    <property type="entry name" value="ABC transporter transmembrane region"/>
    <property type="match status" value="1"/>
</dbReference>
<keyword evidence="8" id="KW-1185">Reference proteome</keyword>
<accession>A0A2Z6NA05</accession>
<evidence type="ECO:0000313" key="7">
    <source>
        <dbReference type="EMBL" id="GAU40576.1"/>
    </source>
</evidence>
<evidence type="ECO:0000256" key="2">
    <source>
        <dbReference type="ARBA" id="ARBA00022692"/>
    </source>
</evidence>
<proteinExistence type="predicted"/>
<dbReference type="InterPro" id="IPR039421">
    <property type="entry name" value="Type_1_exporter"/>
</dbReference>
<organism evidence="7 8">
    <name type="scientific">Trifolium subterraneum</name>
    <name type="common">Subterranean clover</name>
    <dbReference type="NCBI Taxonomy" id="3900"/>
    <lineage>
        <taxon>Eukaryota</taxon>
        <taxon>Viridiplantae</taxon>
        <taxon>Streptophyta</taxon>
        <taxon>Embryophyta</taxon>
        <taxon>Tracheophyta</taxon>
        <taxon>Spermatophyta</taxon>
        <taxon>Magnoliopsida</taxon>
        <taxon>eudicotyledons</taxon>
        <taxon>Gunneridae</taxon>
        <taxon>Pentapetalae</taxon>
        <taxon>rosids</taxon>
        <taxon>fabids</taxon>
        <taxon>Fabales</taxon>
        <taxon>Fabaceae</taxon>
        <taxon>Papilionoideae</taxon>
        <taxon>50 kb inversion clade</taxon>
        <taxon>NPAAA clade</taxon>
        <taxon>Hologalegina</taxon>
        <taxon>IRL clade</taxon>
        <taxon>Trifolieae</taxon>
        <taxon>Trifolium</taxon>
    </lineage>
</organism>
<dbReference type="EMBL" id="DF973815">
    <property type="protein sequence ID" value="GAU40576.1"/>
    <property type="molecule type" value="Genomic_DNA"/>
</dbReference>
<feature type="compositionally biased region" description="Polar residues" evidence="5">
    <location>
        <begin position="23"/>
        <end position="36"/>
    </location>
</feature>
<evidence type="ECO:0000256" key="3">
    <source>
        <dbReference type="ARBA" id="ARBA00022989"/>
    </source>
</evidence>
<dbReference type="GO" id="GO:0042626">
    <property type="term" value="F:ATPase-coupled transmembrane transporter activity"/>
    <property type="evidence" value="ECO:0007669"/>
    <property type="project" value="TreeGrafter"/>
</dbReference>
<gene>
    <name evidence="7" type="ORF">TSUD_35930</name>
</gene>
<evidence type="ECO:0000256" key="1">
    <source>
        <dbReference type="ARBA" id="ARBA00004141"/>
    </source>
</evidence>
<dbReference type="GO" id="GO:0005886">
    <property type="term" value="C:plasma membrane"/>
    <property type="evidence" value="ECO:0007669"/>
    <property type="project" value="TreeGrafter"/>
</dbReference>
<evidence type="ECO:0000256" key="6">
    <source>
        <dbReference type="SAM" id="Phobius"/>
    </source>
</evidence>
<evidence type="ECO:0000313" key="8">
    <source>
        <dbReference type="Proteomes" id="UP000242715"/>
    </source>
</evidence>
<dbReference type="Proteomes" id="UP000242715">
    <property type="component" value="Unassembled WGS sequence"/>
</dbReference>